<comment type="subcellular location">
    <subcellularLocation>
        <location evidence="1">Cytoplasm</location>
    </subcellularLocation>
</comment>
<evidence type="ECO:0000256" key="1">
    <source>
        <dbReference type="ARBA" id="ARBA00004496"/>
    </source>
</evidence>
<gene>
    <name evidence="6" type="ORF">ACFFLH_09655</name>
</gene>
<evidence type="ECO:0000313" key="7">
    <source>
        <dbReference type="Proteomes" id="UP001589628"/>
    </source>
</evidence>
<keyword evidence="7" id="KW-1185">Reference proteome</keyword>
<organism evidence="6 7">
    <name type="scientific">Balneatrix alpica</name>
    <dbReference type="NCBI Taxonomy" id="75684"/>
    <lineage>
        <taxon>Bacteria</taxon>
        <taxon>Pseudomonadati</taxon>
        <taxon>Pseudomonadota</taxon>
        <taxon>Gammaproteobacteria</taxon>
        <taxon>Oceanospirillales</taxon>
        <taxon>Balneatrichaceae</taxon>
        <taxon>Balneatrix</taxon>
    </lineage>
</organism>
<dbReference type="PRINTS" id="PR01438">
    <property type="entry name" value="UNVRSLSTRESS"/>
</dbReference>
<comment type="function">
    <text evidence="4">Required for resistance to DNA-damaging agents.</text>
</comment>
<dbReference type="InterPro" id="IPR006015">
    <property type="entry name" value="Universal_stress_UspA"/>
</dbReference>
<evidence type="ECO:0000256" key="4">
    <source>
        <dbReference type="ARBA" id="ARBA00037131"/>
    </source>
</evidence>
<dbReference type="InterPro" id="IPR006016">
    <property type="entry name" value="UspA"/>
</dbReference>
<dbReference type="PANTHER" id="PTHR47892">
    <property type="entry name" value="UNIVERSAL STRESS PROTEIN E"/>
    <property type="match status" value="1"/>
</dbReference>
<dbReference type="Gene3D" id="3.40.50.12370">
    <property type="match status" value="1"/>
</dbReference>
<dbReference type="SUPFAM" id="SSF52402">
    <property type="entry name" value="Adenine nucleotide alpha hydrolases-like"/>
    <property type="match status" value="2"/>
</dbReference>
<evidence type="ECO:0000256" key="2">
    <source>
        <dbReference type="ARBA" id="ARBA00008791"/>
    </source>
</evidence>
<sequence>MQFNRTLLVVLERHDEHLTALNRACLIAQRLGCQVKVLSWQPEADEENYQPQSLQVLMQQWQEQGVQLSLELLNEPDLAEAVLRVQAQEQAGLLVKECESRHTHLPWRSPADWQLLRQCPCPVLLVKRDGVWQGGKVLAAIEAQPRDQRHAQLNQGVLALATFVTQAIEGQLHIVSAYPPPMQAGEPEDQAEELLAARWQQACEQLTAQARPQPSAFHIGEGPAEHWIPQVAAEQAANLVVLGTVGRAQFIGALLGNTAERILDSLNADVMVLQPDSGLAICTLLHPPG</sequence>
<accession>A0ABV5ZBP0</accession>
<proteinExistence type="inferred from homology"/>
<name>A0ABV5ZBP0_9GAMM</name>
<comment type="caution">
    <text evidence="6">The sequence shown here is derived from an EMBL/GenBank/DDBJ whole genome shotgun (WGS) entry which is preliminary data.</text>
</comment>
<dbReference type="EMBL" id="JBHLZN010000003">
    <property type="protein sequence ID" value="MFB9886675.1"/>
    <property type="molecule type" value="Genomic_DNA"/>
</dbReference>
<comment type="similarity">
    <text evidence="2">Belongs to the universal stress protein A family.</text>
</comment>
<evidence type="ECO:0000256" key="3">
    <source>
        <dbReference type="ARBA" id="ARBA00022490"/>
    </source>
</evidence>
<dbReference type="RefSeq" id="WP_027312463.1">
    <property type="nucleotide sequence ID" value="NZ_JAUESS010000001.1"/>
</dbReference>
<evidence type="ECO:0000313" key="6">
    <source>
        <dbReference type="EMBL" id="MFB9886675.1"/>
    </source>
</evidence>
<dbReference type="PANTHER" id="PTHR47892:SF1">
    <property type="entry name" value="UNIVERSAL STRESS PROTEIN E"/>
    <property type="match status" value="1"/>
</dbReference>
<keyword evidence="3" id="KW-0963">Cytoplasm</keyword>
<dbReference type="Proteomes" id="UP001589628">
    <property type="component" value="Unassembled WGS sequence"/>
</dbReference>
<evidence type="ECO:0000259" key="5">
    <source>
        <dbReference type="Pfam" id="PF00582"/>
    </source>
</evidence>
<feature type="domain" description="UspA" evidence="5">
    <location>
        <begin position="169"/>
        <end position="273"/>
    </location>
</feature>
<reference evidence="6 7" key="1">
    <citation type="submission" date="2024-09" db="EMBL/GenBank/DDBJ databases">
        <authorList>
            <person name="Sun Q."/>
            <person name="Mori K."/>
        </authorList>
    </citation>
    <scope>NUCLEOTIDE SEQUENCE [LARGE SCALE GENOMIC DNA]</scope>
    <source>
        <strain evidence="6 7">ATCC 51285</strain>
    </source>
</reference>
<dbReference type="Pfam" id="PF00582">
    <property type="entry name" value="Usp"/>
    <property type="match status" value="1"/>
</dbReference>
<protein>
    <submittedName>
        <fullName evidence="6">Universal stress protein</fullName>
    </submittedName>
</protein>